<accession>A0ACB9SDW7</accession>
<keyword evidence="2" id="KW-1185">Reference proteome</keyword>
<dbReference type="Proteomes" id="UP001057402">
    <property type="component" value="Chromosome 2"/>
</dbReference>
<dbReference type="EMBL" id="CM042881">
    <property type="protein sequence ID" value="KAI4386377.1"/>
    <property type="molecule type" value="Genomic_DNA"/>
</dbReference>
<name>A0ACB9SDW7_9MYRT</name>
<evidence type="ECO:0000313" key="1">
    <source>
        <dbReference type="EMBL" id="KAI4386377.1"/>
    </source>
</evidence>
<proteinExistence type="predicted"/>
<organism evidence="1 2">
    <name type="scientific">Melastoma candidum</name>
    <dbReference type="NCBI Taxonomy" id="119954"/>
    <lineage>
        <taxon>Eukaryota</taxon>
        <taxon>Viridiplantae</taxon>
        <taxon>Streptophyta</taxon>
        <taxon>Embryophyta</taxon>
        <taxon>Tracheophyta</taxon>
        <taxon>Spermatophyta</taxon>
        <taxon>Magnoliopsida</taxon>
        <taxon>eudicotyledons</taxon>
        <taxon>Gunneridae</taxon>
        <taxon>Pentapetalae</taxon>
        <taxon>rosids</taxon>
        <taxon>malvids</taxon>
        <taxon>Myrtales</taxon>
        <taxon>Melastomataceae</taxon>
        <taxon>Melastomatoideae</taxon>
        <taxon>Melastomateae</taxon>
        <taxon>Melastoma</taxon>
    </lineage>
</organism>
<comment type="caution">
    <text evidence="1">The sequence shown here is derived from an EMBL/GenBank/DDBJ whole genome shotgun (WGS) entry which is preliminary data.</text>
</comment>
<reference evidence="2" key="1">
    <citation type="journal article" date="2023" name="Front. Plant Sci.">
        <title>Chromosomal-level genome assembly of Melastoma candidum provides insights into trichome evolution.</title>
        <authorList>
            <person name="Zhong Y."/>
            <person name="Wu W."/>
            <person name="Sun C."/>
            <person name="Zou P."/>
            <person name="Liu Y."/>
            <person name="Dai S."/>
            <person name="Zhou R."/>
        </authorList>
    </citation>
    <scope>NUCLEOTIDE SEQUENCE [LARGE SCALE GENOMIC DNA]</scope>
</reference>
<protein>
    <submittedName>
        <fullName evidence="1">Uncharacterized protein</fullName>
    </submittedName>
</protein>
<evidence type="ECO:0000313" key="2">
    <source>
        <dbReference type="Proteomes" id="UP001057402"/>
    </source>
</evidence>
<sequence>MNLLLRRAITLSICISILALQPMEASGRTSTRLLLGEAEEIIRPMDHRILRETEQMKTEEVLGKGEAPDSYESSERKVRGGSDPIHNKS</sequence>
<gene>
    <name evidence="1" type="ORF">MLD38_004312</name>
</gene>